<dbReference type="InterPro" id="IPR002058">
    <property type="entry name" value="PAP_assoc"/>
</dbReference>
<comment type="cofactor">
    <cofactor evidence="1">
        <name>Mn(2+)</name>
        <dbReference type="ChEBI" id="CHEBI:29035"/>
    </cofactor>
</comment>
<evidence type="ECO:0000256" key="2">
    <source>
        <dbReference type="ARBA" id="ARBA00001946"/>
    </source>
</evidence>
<evidence type="ECO:0000313" key="8">
    <source>
        <dbReference type="Proteomes" id="UP001642484"/>
    </source>
</evidence>
<dbReference type="PROSITE" id="PS00028">
    <property type="entry name" value="ZINC_FINGER_C2H2_1"/>
    <property type="match status" value="1"/>
</dbReference>
<dbReference type="SUPFAM" id="SSF81631">
    <property type="entry name" value="PAP/OAS1 substrate-binding domain"/>
    <property type="match status" value="1"/>
</dbReference>
<accession>A0ABP0Q3L2</accession>
<sequence length="519" mass="58876">MASRASPTLSSTGLVLSAQPVKALYTATDSLSLWAKQRKGTANRLWSMAAFAAAFTRPLRRSTSRLFSKKSVEQMTAELTQFVAAVASGPLDRVRRARLLGRIERILKESLGSDAEILGYGSCFTDTAETDADIDATIYVPMTLKRAQAAAKVTKSRSEMLREVALKCRQLGMEVEENISHGTVTIGEAVSVHVASNTFRSYSTCRCVLSCQRLLPLFSSHLIRAYVQLDPRLRSLILALKYWARAAGVLKKQDGYIPSYVISLMAIYYVQVCDQLPSLHQLARRSHLVQCEQRFDTAFLRREHVSWQSMAFLSAADLPSAATLLRGFFNFYAKEFDWNGEVLSVRLGERHKIDSERFRNLWGKRKSFHVEDPIELGRNLTTRVHPKALEQLRLCLQVKVDEAESLQELICPDDSTLPKADQWQARKEQMQHTRHFELASLDGRHQTCLICGQQFSDTWLLRQHQVDLAHFNTDNFEEVLLGRKSDELARLRTWQRLSKEIGWTSDEIGSTSDEQRDSS</sequence>
<dbReference type="PANTHER" id="PTHR12271:SF40">
    <property type="entry name" value="POLY(A) RNA POLYMERASE GLD2"/>
    <property type="match status" value="1"/>
</dbReference>
<gene>
    <name evidence="7" type="ORF">CCMP2556_LOCUS40283</name>
</gene>
<dbReference type="SUPFAM" id="SSF81301">
    <property type="entry name" value="Nucleotidyltransferase"/>
    <property type="match status" value="1"/>
</dbReference>
<evidence type="ECO:0000256" key="3">
    <source>
        <dbReference type="ARBA" id="ARBA00022679"/>
    </source>
</evidence>
<dbReference type="Proteomes" id="UP001642484">
    <property type="component" value="Unassembled WGS sequence"/>
</dbReference>
<evidence type="ECO:0000256" key="5">
    <source>
        <dbReference type="ARBA" id="ARBA00022842"/>
    </source>
</evidence>
<dbReference type="InterPro" id="IPR043519">
    <property type="entry name" value="NT_sf"/>
</dbReference>
<dbReference type="PANTHER" id="PTHR12271">
    <property type="entry name" value="POLY A POLYMERASE CID PAP -RELATED"/>
    <property type="match status" value="1"/>
</dbReference>
<keyword evidence="5" id="KW-0460">Magnesium</keyword>
<keyword evidence="3" id="KW-0808">Transferase</keyword>
<evidence type="ECO:0000313" key="7">
    <source>
        <dbReference type="EMBL" id="CAK9082458.1"/>
    </source>
</evidence>
<keyword evidence="4" id="KW-0479">Metal-binding</keyword>
<protein>
    <recommendedName>
        <fullName evidence="6">C2H2-type domain-containing protein</fullName>
    </recommendedName>
</protein>
<feature type="domain" description="C2H2-type" evidence="6">
    <location>
        <begin position="448"/>
        <end position="470"/>
    </location>
</feature>
<comment type="cofactor">
    <cofactor evidence="2">
        <name>Mg(2+)</name>
        <dbReference type="ChEBI" id="CHEBI:18420"/>
    </cofactor>
</comment>
<dbReference type="InterPro" id="IPR013087">
    <property type="entry name" value="Znf_C2H2_type"/>
</dbReference>
<comment type="caution">
    <text evidence="7">The sequence shown here is derived from an EMBL/GenBank/DDBJ whole genome shotgun (WGS) entry which is preliminary data.</text>
</comment>
<evidence type="ECO:0000256" key="1">
    <source>
        <dbReference type="ARBA" id="ARBA00001936"/>
    </source>
</evidence>
<dbReference type="EMBL" id="CAXAMN010023929">
    <property type="protein sequence ID" value="CAK9082458.1"/>
    <property type="molecule type" value="Genomic_DNA"/>
</dbReference>
<reference evidence="7 8" key="1">
    <citation type="submission" date="2024-02" db="EMBL/GenBank/DDBJ databases">
        <authorList>
            <person name="Chen Y."/>
            <person name="Shah S."/>
            <person name="Dougan E. K."/>
            <person name="Thang M."/>
            <person name="Chan C."/>
        </authorList>
    </citation>
    <scope>NUCLEOTIDE SEQUENCE [LARGE SCALE GENOMIC DNA]</scope>
</reference>
<evidence type="ECO:0000256" key="4">
    <source>
        <dbReference type="ARBA" id="ARBA00022723"/>
    </source>
</evidence>
<keyword evidence="8" id="KW-1185">Reference proteome</keyword>
<dbReference type="Gene3D" id="1.10.1410.10">
    <property type="match status" value="1"/>
</dbReference>
<name>A0ABP0Q3L2_9DINO</name>
<dbReference type="Pfam" id="PF03828">
    <property type="entry name" value="PAP_assoc"/>
    <property type="match status" value="1"/>
</dbReference>
<proteinExistence type="predicted"/>
<organism evidence="7 8">
    <name type="scientific">Durusdinium trenchii</name>
    <dbReference type="NCBI Taxonomy" id="1381693"/>
    <lineage>
        <taxon>Eukaryota</taxon>
        <taxon>Sar</taxon>
        <taxon>Alveolata</taxon>
        <taxon>Dinophyceae</taxon>
        <taxon>Suessiales</taxon>
        <taxon>Symbiodiniaceae</taxon>
        <taxon>Durusdinium</taxon>
    </lineage>
</organism>
<evidence type="ECO:0000259" key="6">
    <source>
        <dbReference type="PROSITE" id="PS00028"/>
    </source>
</evidence>